<comment type="caution">
    <text evidence="3">The sequence shown here is derived from an EMBL/GenBank/DDBJ whole genome shotgun (WGS) entry which is preliminary data.</text>
</comment>
<evidence type="ECO:0000256" key="1">
    <source>
        <dbReference type="ARBA" id="ARBA00008791"/>
    </source>
</evidence>
<dbReference type="Gene3D" id="3.40.50.12370">
    <property type="match status" value="1"/>
</dbReference>
<dbReference type="SUPFAM" id="SSF52402">
    <property type="entry name" value="Adenine nucleotide alpha hydrolases-like"/>
    <property type="match status" value="2"/>
</dbReference>
<keyword evidence="4" id="KW-1185">Reference proteome</keyword>
<comment type="similarity">
    <text evidence="1">Belongs to the universal stress protein A family.</text>
</comment>
<gene>
    <name evidence="3" type="ORF">ACFOUT_16580</name>
</gene>
<dbReference type="Pfam" id="PF00582">
    <property type="entry name" value="Usp"/>
    <property type="match status" value="1"/>
</dbReference>
<dbReference type="Proteomes" id="UP001595814">
    <property type="component" value="Unassembled WGS sequence"/>
</dbReference>
<name>A0ABV8JU37_9FLAO</name>
<sequence length="304" mass="35439">MKQILIPTDFSLNAWQAVCYAQELFKDQECVFHLLNTYTPAIVSSRFMAQHRDEKQHQKGSSNYSEAGLKELVERIQRNGPNPKHYFETYSSFSLLTDEVNNFVEHENIDLIIMGSKGMTDGNHIYMGKNTVRLIKTIKNCPLLAVPRDIDFFQPNEISFSTDFNMFYTHSELEPLIEMAQTFNATIRIVHIQDRIKPLTEIQRFNLGMLRKYLNEIEHYVHTVSEVKSISNTLLAFNKELDIHLLAMLNYRNSYVDSITQEPIVNKKTFEAQVPLMVIPEMSILYKNPKKKNQKDIMTKQHVN</sequence>
<organism evidence="3 4">
    <name type="scientific">Euzebyella saccharophila</name>
    <dbReference type="NCBI Taxonomy" id="679664"/>
    <lineage>
        <taxon>Bacteria</taxon>
        <taxon>Pseudomonadati</taxon>
        <taxon>Bacteroidota</taxon>
        <taxon>Flavobacteriia</taxon>
        <taxon>Flavobacteriales</taxon>
        <taxon>Flavobacteriaceae</taxon>
        <taxon>Euzebyella</taxon>
    </lineage>
</organism>
<dbReference type="RefSeq" id="WP_192463675.1">
    <property type="nucleotide sequence ID" value="NZ_JACYFJ010000011.1"/>
</dbReference>
<dbReference type="InterPro" id="IPR006015">
    <property type="entry name" value="Universal_stress_UspA"/>
</dbReference>
<accession>A0ABV8JU37</accession>
<feature type="domain" description="UspA" evidence="2">
    <location>
        <begin position="1"/>
        <end position="147"/>
    </location>
</feature>
<dbReference type="CDD" id="cd00293">
    <property type="entry name" value="USP-like"/>
    <property type="match status" value="1"/>
</dbReference>
<reference evidence="4" key="1">
    <citation type="journal article" date="2019" name="Int. J. Syst. Evol. Microbiol.">
        <title>The Global Catalogue of Microorganisms (GCM) 10K type strain sequencing project: providing services to taxonomists for standard genome sequencing and annotation.</title>
        <authorList>
            <consortium name="The Broad Institute Genomics Platform"/>
            <consortium name="The Broad Institute Genome Sequencing Center for Infectious Disease"/>
            <person name="Wu L."/>
            <person name="Ma J."/>
        </authorList>
    </citation>
    <scope>NUCLEOTIDE SEQUENCE [LARGE SCALE GENOMIC DNA]</scope>
    <source>
        <strain evidence="4">CECT 7477</strain>
    </source>
</reference>
<evidence type="ECO:0000313" key="4">
    <source>
        <dbReference type="Proteomes" id="UP001595814"/>
    </source>
</evidence>
<protein>
    <submittedName>
        <fullName evidence="3">Universal stress protein</fullName>
    </submittedName>
</protein>
<dbReference type="PRINTS" id="PR01438">
    <property type="entry name" value="UNVRSLSTRESS"/>
</dbReference>
<evidence type="ECO:0000259" key="2">
    <source>
        <dbReference type="Pfam" id="PF00582"/>
    </source>
</evidence>
<proteinExistence type="inferred from homology"/>
<dbReference type="InterPro" id="IPR006016">
    <property type="entry name" value="UspA"/>
</dbReference>
<dbReference type="EMBL" id="JBHSAW010000021">
    <property type="protein sequence ID" value="MFC4097503.1"/>
    <property type="molecule type" value="Genomic_DNA"/>
</dbReference>
<evidence type="ECO:0000313" key="3">
    <source>
        <dbReference type="EMBL" id="MFC4097503.1"/>
    </source>
</evidence>